<proteinExistence type="predicted"/>
<keyword evidence="4 6" id="KW-1133">Transmembrane helix</keyword>
<comment type="caution">
    <text evidence="8">The sequence shown here is derived from an EMBL/GenBank/DDBJ whole genome shotgun (WGS) entry which is preliminary data.</text>
</comment>
<dbReference type="AlphaFoldDB" id="A0A6L7G2A2"/>
<dbReference type="RefSeq" id="WP_160894618.1">
    <property type="nucleotide sequence ID" value="NZ_WUMU01000013.1"/>
</dbReference>
<dbReference type="GO" id="GO:0022904">
    <property type="term" value="P:respiratory electron transport chain"/>
    <property type="evidence" value="ECO:0007669"/>
    <property type="project" value="InterPro"/>
</dbReference>
<evidence type="ECO:0000256" key="5">
    <source>
        <dbReference type="ARBA" id="ARBA00023136"/>
    </source>
</evidence>
<dbReference type="InterPro" id="IPR011577">
    <property type="entry name" value="Cyt_b561_bac/Ni-Hgenase"/>
</dbReference>
<feature type="transmembrane region" description="Helical" evidence="6">
    <location>
        <begin position="166"/>
        <end position="187"/>
    </location>
</feature>
<feature type="transmembrane region" description="Helical" evidence="6">
    <location>
        <begin position="21"/>
        <end position="40"/>
    </location>
</feature>
<dbReference type="Gene3D" id="1.20.950.20">
    <property type="entry name" value="Transmembrane di-heme cytochromes, Chain C"/>
    <property type="match status" value="1"/>
</dbReference>
<evidence type="ECO:0000256" key="6">
    <source>
        <dbReference type="SAM" id="Phobius"/>
    </source>
</evidence>
<protein>
    <submittedName>
        <fullName evidence="8">Cytochrome b/b6 domain-containing protein</fullName>
    </submittedName>
</protein>
<gene>
    <name evidence="8" type="ORF">GR170_11610</name>
</gene>
<keyword evidence="5 6" id="KW-0472">Membrane</keyword>
<feature type="domain" description="Cytochrome b561 bacterial/Ni-hydrogenase" evidence="7">
    <location>
        <begin position="14"/>
        <end position="196"/>
    </location>
</feature>
<sequence length="215" mass="22891">MSVSPSSRPPLATRHALPTRLLHAGLALAILVQLLTSLGMEPEEHGHAGNLLYTFHELGGLASLGLVLAFWLWTLARRRGSAPGALFPWLSARRRGLLGADIGQHLRQLSRLRFPEHGPETPLASAVHGLGLCLMTVMAATGTLYLLSGAPDPEAAGAIMLIHKALANLVWAYLIGHAAMAVLAHLLSGFDIREMWSLDARTKAPADLPPRAPGA</sequence>
<dbReference type="Pfam" id="PF01292">
    <property type="entry name" value="Ni_hydr_CYTB"/>
    <property type="match status" value="1"/>
</dbReference>
<keyword evidence="3 6" id="KW-0812">Transmembrane</keyword>
<evidence type="ECO:0000256" key="4">
    <source>
        <dbReference type="ARBA" id="ARBA00022989"/>
    </source>
</evidence>
<dbReference type="EMBL" id="WUMU01000013">
    <property type="protein sequence ID" value="MXN18484.1"/>
    <property type="molecule type" value="Genomic_DNA"/>
</dbReference>
<dbReference type="GO" id="GO:0005886">
    <property type="term" value="C:plasma membrane"/>
    <property type="evidence" value="ECO:0007669"/>
    <property type="project" value="UniProtKB-SubCell"/>
</dbReference>
<evidence type="ECO:0000256" key="1">
    <source>
        <dbReference type="ARBA" id="ARBA00004651"/>
    </source>
</evidence>
<dbReference type="GO" id="GO:0009055">
    <property type="term" value="F:electron transfer activity"/>
    <property type="evidence" value="ECO:0007669"/>
    <property type="project" value="InterPro"/>
</dbReference>
<evidence type="ECO:0000259" key="7">
    <source>
        <dbReference type="Pfam" id="PF01292"/>
    </source>
</evidence>
<feature type="transmembrane region" description="Helical" evidence="6">
    <location>
        <begin position="123"/>
        <end position="146"/>
    </location>
</feature>
<keyword evidence="2" id="KW-1003">Cell membrane</keyword>
<accession>A0A6L7G2A2</accession>
<evidence type="ECO:0000313" key="8">
    <source>
        <dbReference type="EMBL" id="MXN18484.1"/>
    </source>
</evidence>
<dbReference type="Proteomes" id="UP000477911">
    <property type="component" value="Unassembled WGS sequence"/>
</dbReference>
<dbReference type="SUPFAM" id="SSF81342">
    <property type="entry name" value="Transmembrane di-heme cytochromes"/>
    <property type="match status" value="1"/>
</dbReference>
<reference evidence="8 9" key="1">
    <citation type="submission" date="2019-12" db="EMBL/GenBank/DDBJ databases">
        <authorList>
            <person name="Li M."/>
        </authorList>
    </citation>
    <scope>NUCLEOTIDE SEQUENCE [LARGE SCALE GENOMIC DNA]</scope>
    <source>
        <strain evidence="8 9">GBMRC 2024</strain>
    </source>
</reference>
<evidence type="ECO:0000256" key="2">
    <source>
        <dbReference type="ARBA" id="ARBA00022475"/>
    </source>
</evidence>
<evidence type="ECO:0000256" key="3">
    <source>
        <dbReference type="ARBA" id="ARBA00022692"/>
    </source>
</evidence>
<name>A0A6L7G2A2_9RHOB</name>
<organism evidence="8 9">
    <name type="scientific">Pseudooceanicola albus</name>
    <dbReference type="NCBI Taxonomy" id="2692189"/>
    <lineage>
        <taxon>Bacteria</taxon>
        <taxon>Pseudomonadati</taxon>
        <taxon>Pseudomonadota</taxon>
        <taxon>Alphaproteobacteria</taxon>
        <taxon>Rhodobacterales</taxon>
        <taxon>Paracoccaceae</taxon>
        <taxon>Pseudooceanicola</taxon>
    </lineage>
</organism>
<dbReference type="InterPro" id="IPR016174">
    <property type="entry name" value="Di-haem_cyt_TM"/>
</dbReference>
<evidence type="ECO:0000313" key="9">
    <source>
        <dbReference type="Proteomes" id="UP000477911"/>
    </source>
</evidence>
<feature type="transmembrane region" description="Helical" evidence="6">
    <location>
        <begin position="52"/>
        <end position="73"/>
    </location>
</feature>
<keyword evidence="9" id="KW-1185">Reference proteome</keyword>
<comment type="subcellular location">
    <subcellularLocation>
        <location evidence="1">Cell membrane</location>
        <topology evidence="1">Multi-pass membrane protein</topology>
    </subcellularLocation>
</comment>